<reference evidence="2 3" key="1">
    <citation type="journal article" date="2024" name="Chem. Sci.">
        <title>Discovery of megapolipeptins by genome mining of a Burkholderiales bacteria collection.</title>
        <authorList>
            <person name="Paulo B.S."/>
            <person name="Recchia M.J.J."/>
            <person name="Lee S."/>
            <person name="Fergusson C.H."/>
            <person name="Romanowski S.B."/>
            <person name="Hernandez A."/>
            <person name="Krull N."/>
            <person name="Liu D.Y."/>
            <person name="Cavanagh H."/>
            <person name="Bos A."/>
            <person name="Gray C.A."/>
            <person name="Murphy B.T."/>
            <person name="Linington R.G."/>
            <person name="Eustaquio A.S."/>
        </authorList>
    </citation>
    <scope>NUCLEOTIDE SEQUENCE [LARGE SCALE GENOMIC DNA]</scope>
    <source>
        <strain evidence="2 3">RL16-012-BIC-B</strain>
    </source>
</reference>
<protein>
    <submittedName>
        <fullName evidence="2">Nuclear transport factor 2 family protein</fullName>
    </submittedName>
</protein>
<sequence length="160" mass="18105">MSNTDLLERLDKLESHQTIERLIYAYAQAYDRHDIGMLARIWHDGALLSLGDAIGNFQGIDAILSAAHQLWAKTPHMHHWMANPLIDIADNTATATTALDCFVIDKETGPTQVGGVYRDRLERHNGRWGFIERKFELHYWTPIENWKPVLGTEASPAASV</sequence>
<dbReference type="Proteomes" id="UP001629249">
    <property type="component" value="Unassembled WGS sequence"/>
</dbReference>
<dbReference type="SUPFAM" id="SSF54427">
    <property type="entry name" value="NTF2-like"/>
    <property type="match status" value="1"/>
</dbReference>
<dbReference type="Pfam" id="PF13577">
    <property type="entry name" value="SnoaL_4"/>
    <property type="match status" value="1"/>
</dbReference>
<feature type="domain" description="SnoaL-like" evidence="1">
    <location>
        <begin position="12"/>
        <end position="133"/>
    </location>
</feature>
<dbReference type="InterPro" id="IPR037401">
    <property type="entry name" value="SnoaL-like"/>
</dbReference>
<keyword evidence="3" id="KW-1185">Reference proteome</keyword>
<dbReference type="Gene3D" id="3.10.450.50">
    <property type="match status" value="1"/>
</dbReference>
<accession>A0ABW9A2I1</accession>
<proteinExistence type="predicted"/>
<name>A0ABW9A2I1_9BURK</name>
<dbReference type="InterPro" id="IPR032710">
    <property type="entry name" value="NTF2-like_dom_sf"/>
</dbReference>
<comment type="caution">
    <text evidence="2">The sequence shown here is derived from an EMBL/GenBank/DDBJ whole genome shotgun (WGS) entry which is preliminary data.</text>
</comment>
<evidence type="ECO:0000313" key="2">
    <source>
        <dbReference type="EMBL" id="MFL9888614.1"/>
    </source>
</evidence>
<evidence type="ECO:0000313" key="3">
    <source>
        <dbReference type="Proteomes" id="UP001629249"/>
    </source>
</evidence>
<gene>
    <name evidence="2" type="ORF">PQR66_36695</name>
</gene>
<dbReference type="RefSeq" id="WP_408335149.1">
    <property type="nucleotide sequence ID" value="NZ_JAQQFH010000051.1"/>
</dbReference>
<organism evidence="2 3">
    <name type="scientific">Paraburkholderia agricolaris</name>
    <dbReference type="NCBI Taxonomy" id="2152888"/>
    <lineage>
        <taxon>Bacteria</taxon>
        <taxon>Pseudomonadati</taxon>
        <taxon>Pseudomonadota</taxon>
        <taxon>Betaproteobacteria</taxon>
        <taxon>Burkholderiales</taxon>
        <taxon>Burkholderiaceae</taxon>
        <taxon>Paraburkholderia</taxon>
    </lineage>
</organism>
<evidence type="ECO:0000259" key="1">
    <source>
        <dbReference type="Pfam" id="PF13577"/>
    </source>
</evidence>
<dbReference type="CDD" id="cd00531">
    <property type="entry name" value="NTF2_like"/>
    <property type="match status" value="1"/>
</dbReference>
<dbReference type="EMBL" id="JAQQFN010000044">
    <property type="protein sequence ID" value="MFL9888614.1"/>
    <property type="molecule type" value="Genomic_DNA"/>
</dbReference>